<evidence type="ECO:0000313" key="2">
    <source>
        <dbReference type="EnsemblPlants" id="OPUNC11G13220.1"/>
    </source>
</evidence>
<evidence type="ECO:0008006" key="4">
    <source>
        <dbReference type="Google" id="ProtNLM"/>
    </source>
</evidence>
<reference evidence="2" key="2">
    <citation type="submission" date="2018-05" db="EMBL/GenBank/DDBJ databases">
        <title>OpunRS2 (Oryza punctata Reference Sequence Version 2).</title>
        <authorList>
            <person name="Zhang J."/>
            <person name="Kudrna D."/>
            <person name="Lee S."/>
            <person name="Talag J."/>
            <person name="Welchert J."/>
            <person name="Wing R.A."/>
        </authorList>
    </citation>
    <scope>NUCLEOTIDE SEQUENCE [LARGE SCALE GENOMIC DNA]</scope>
</reference>
<dbReference type="EnsemblPlants" id="OPUNC11G13220.1">
    <property type="protein sequence ID" value="OPUNC11G13220.1"/>
    <property type="gene ID" value="OPUNC11G13220"/>
</dbReference>
<sequence>MLQRVYKPDKEMLTASRSASTAAAAASPSRAPGTRRGRASRWAGSTWSPMSTTASSSVWSTSTAASTRRATTARCCASPFRRRAAAAATARRRPRRGWRSLRTGRTGNTGPCGDRGGGSPRRLRTLAGVRRDRELPEPLGRRQVPLRVLVGRRAAVLALGQELRRPRAVPRTAFFADAWIMPWCAGDCIYLTDDDESVVAGKNITVRCYDMRSRKLYFVQDDGSKVAMAPPVWVMPFHE</sequence>
<reference evidence="2" key="1">
    <citation type="submission" date="2015-04" db="UniProtKB">
        <authorList>
            <consortium name="EnsemblPlants"/>
        </authorList>
    </citation>
    <scope>IDENTIFICATION</scope>
</reference>
<dbReference type="Proteomes" id="UP000026962">
    <property type="component" value="Chromosome 11"/>
</dbReference>
<evidence type="ECO:0000313" key="3">
    <source>
        <dbReference type="Proteomes" id="UP000026962"/>
    </source>
</evidence>
<keyword evidence="3" id="KW-1185">Reference proteome</keyword>
<name>A0A0E0MG27_ORYPU</name>
<feature type="region of interest" description="Disordered" evidence="1">
    <location>
        <begin position="1"/>
        <end position="70"/>
    </location>
</feature>
<feature type="compositionally biased region" description="Low complexity" evidence="1">
    <location>
        <begin position="45"/>
        <end position="70"/>
    </location>
</feature>
<feature type="compositionally biased region" description="Low complexity" evidence="1">
    <location>
        <begin position="14"/>
        <end position="32"/>
    </location>
</feature>
<protein>
    <recommendedName>
        <fullName evidence="4">DUF295 domain-containing protein</fullName>
    </recommendedName>
</protein>
<feature type="compositionally biased region" description="Basic and acidic residues" evidence="1">
    <location>
        <begin position="1"/>
        <end position="12"/>
    </location>
</feature>
<dbReference type="HOGENOM" id="CLU_1162720_0_0_1"/>
<dbReference type="Gramene" id="OPUNC11G13220.1">
    <property type="protein sequence ID" value="OPUNC11G13220.1"/>
    <property type="gene ID" value="OPUNC11G13220"/>
</dbReference>
<feature type="compositionally biased region" description="Basic residues" evidence="1">
    <location>
        <begin position="83"/>
        <end position="99"/>
    </location>
</feature>
<accession>A0A0E0MG27</accession>
<feature type="region of interest" description="Disordered" evidence="1">
    <location>
        <begin position="83"/>
        <end position="130"/>
    </location>
</feature>
<dbReference type="AlphaFoldDB" id="A0A0E0MG27"/>
<proteinExistence type="predicted"/>
<organism evidence="2">
    <name type="scientific">Oryza punctata</name>
    <name type="common">Red rice</name>
    <dbReference type="NCBI Taxonomy" id="4537"/>
    <lineage>
        <taxon>Eukaryota</taxon>
        <taxon>Viridiplantae</taxon>
        <taxon>Streptophyta</taxon>
        <taxon>Embryophyta</taxon>
        <taxon>Tracheophyta</taxon>
        <taxon>Spermatophyta</taxon>
        <taxon>Magnoliopsida</taxon>
        <taxon>Liliopsida</taxon>
        <taxon>Poales</taxon>
        <taxon>Poaceae</taxon>
        <taxon>BOP clade</taxon>
        <taxon>Oryzoideae</taxon>
        <taxon>Oryzeae</taxon>
        <taxon>Oryzinae</taxon>
        <taxon>Oryza</taxon>
    </lineage>
</organism>
<dbReference type="STRING" id="4537.A0A0E0MG27"/>
<evidence type="ECO:0000256" key="1">
    <source>
        <dbReference type="SAM" id="MobiDB-lite"/>
    </source>
</evidence>